<evidence type="ECO:0000313" key="2">
    <source>
        <dbReference type="EMBL" id="CAB4292108.1"/>
    </source>
</evidence>
<dbReference type="Gene3D" id="2.160.10.20">
    <property type="entry name" value="Insect antifreeze protein"/>
    <property type="match status" value="1"/>
</dbReference>
<reference evidence="3" key="1">
    <citation type="journal article" date="2020" name="Genome Biol.">
        <title>Gamete binning: chromosome-level and haplotype-resolved genome assembly enabled by high-throughput single-cell sequencing of gamete genomes.</title>
        <authorList>
            <person name="Campoy J.A."/>
            <person name="Sun H."/>
            <person name="Goel M."/>
            <person name="Jiao W.-B."/>
            <person name="Folz-Donahue K."/>
            <person name="Wang N."/>
            <person name="Rubio M."/>
            <person name="Liu C."/>
            <person name="Kukat C."/>
            <person name="Ruiz D."/>
            <person name="Huettel B."/>
            <person name="Schneeberger K."/>
        </authorList>
    </citation>
    <scope>NUCLEOTIDE SEQUENCE [LARGE SCALE GENOMIC DNA]</scope>
    <source>
        <strain evidence="3">cv. Rojo Pasion</strain>
    </source>
</reference>
<feature type="compositionally biased region" description="Acidic residues" evidence="1">
    <location>
        <begin position="53"/>
        <end position="114"/>
    </location>
</feature>
<dbReference type="OrthoDB" id="10397919at2759"/>
<protein>
    <submittedName>
        <fullName evidence="2">Uncharacterized protein</fullName>
    </submittedName>
</protein>
<name>A0A6J5W1F3_PRUAR</name>
<evidence type="ECO:0000313" key="3">
    <source>
        <dbReference type="Proteomes" id="UP000507245"/>
    </source>
</evidence>
<dbReference type="Proteomes" id="UP000507245">
    <property type="component" value="Unassembled WGS sequence"/>
</dbReference>
<organism evidence="2 3">
    <name type="scientific">Prunus armeniaca</name>
    <name type="common">Apricot</name>
    <name type="synonym">Armeniaca vulgaris</name>
    <dbReference type="NCBI Taxonomy" id="36596"/>
    <lineage>
        <taxon>Eukaryota</taxon>
        <taxon>Viridiplantae</taxon>
        <taxon>Streptophyta</taxon>
        <taxon>Embryophyta</taxon>
        <taxon>Tracheophyta</taxon>
        <taxon>Spermatophyta</taxon>
        <taxon>Magnoliopsida</taxon>
        <taxon>eudicotyledons</taxon>
        <taxon>Gunneridae</taxon>
        <taxon>Pentapetalae</taxon>
        <taxon>rosids</taxon>
        <taxon>fabids</taxon>
        <taxon>Rosales</taxon>
        <taxon>Rosaceae</taxon>
        <taxon>Amygdaloideae</taxon>
        <taxon>Amygdaleae</taxon>
        <taxon>Prunus</taxon>
    </lineage>
</organism>
<feature type="region of interest" description="Disordered" evidence="1">
    <location>
        <begin position="1"/>
        <end position="116"/>
    </location>
</feature>
<proteinExistence type="predicted"/>
<sequence>MDGGLVSPLLQIHRPKPISSKPLEELIGSQGIESSIVESKAVESEVVELIGSEADEFEEADESEADESEIDESEADESEIDESEIDESEADESEIDESEIDESETDDSEADESDSEKLIGRECQFCLKVGDHFSQTCSYRYHVPKNAIVGKRCVVVCNLCGCLFRDSCCGICGQSDGCAILMNCLHCGKIGEHLMSMCPSREGKPSCFSLDPYTGSVISN</sequence>
<dbReference type="EMBL" id="CAEKKB010000001">
    <property type="protein sequence ID" value="CAB4292108.1"/>
    <property type="molecule type" value="Genomic_DNA"/>
</dbReference>
<dbReference type="AlphaFoldDB" id="A0A6J5W1F3"/>
<gene>
    <name evidence="2" type="ORF">ORAREDHAP_LOCUS246</name>
</gene>
<accession>A0A6J5W1F3</accession>
<keyword evidence="3" id="KW-1185">Reference proteome</keyword>
<evidence type="ECO:0000256" key="1">
    <source>
        <dbReference type="SAM" id="MobiDB-lite"/>
    </source>
</evidence>